<keyword evidence="1" id="KW-0479">Metal-binding</keyword>
<dbReference type="InterPro" id="IPR001841">
    <property type="entry name" value="Znf_RING"/>
</dbReference>
<dbReference type="InterPro" id="IPR018957">
    <property type="entry name" value="Znf_C3HC4_RING-type"/>
</dbReference>
<reference evidence="11 12" key="1">
    <citation type="journal article" date="2024" name="J Genomics">
        <title>Draft genome sequencing and assembly of Favolaschia claudopus CIRM-BRFM 2984 isolated from oak limbs.</title>
        <authorList>
            <person name="Navarro D."/>
            <person name="Drula E."/>
            <person name="Chaduli D."/>
            <person name="Cazenave R."/>
            <person name="Ahrendt S."/>
            <person name="Wang J."/>
            <person name="Lipzen A."/>
            <person name="Daum C."/>
            <person name="Barry K."/>
            <person name="Grigoriev I.V."/>
            <person name="Favel A."/>
            <person name="Rosso M.N."/>
            <person name="Martin F."/>
        </authorList>
    </citation>
    <scope>NUCLEOTIDE SEQUENCE [LARGE SCALE GENOMIC DNA]</scope>
    <source>
        <strain evidence="11 12">CIRM-BRFM 2984</strain>
    </source>
</reference>
<keyword evidence="11" id="KW-0347">Helicase</keyword>
<dbReference type="SMART" id="SM00184">
    <property type="entry name" value="RING"/>
    <property type="match status" value="1"/>
</dbReference>
<feature type="compositionally biased region" description="Basic residues" evidence="8">
    <location>
        <begin position="530"/>
        <end position="554"/>
    </location>
</feature>
<evidence type="ECO:0000256" key="5">
    <source>
        <dbReference type="ARBA" id="ARBA00022833"/>
    </source>
</evidence>
<dbReference type="GO" id="GO:0005524">
    <property type="term" value="F:ATP binding"/>
    <property type="evidence" value="ECO:0007669"/>
    <property type="project" value="InterPro"/>
</dbReference>
<keyword evidence="12" id="KW-1185">Reference proteome</keyword>
<dbReference type="PROSITE" id="PS00518">
    <property type="entry name" value="ZF_RING_1"/>
    <property type="match status" value="1"/>
</dbReference>
<feature type="region of interest" description="Disordered" evidence="8">
    <location>
        <begin position="55"/>
        <end position="125"/>
    </location>
</feature>
<organism evidence="11 12">
    <name type="scientific">Favolaschia claudopus</name>
    <dbReference type="NCBI Taxonomy" id="2862362"/>
    <lineage>
        <taxon>Eukaryota</taxon>
        <taxon>Fungi</taxon>
        <taxon>Dikarya</taxon>
        <taxon>Basidiomycota</taxon>
        <taxon>Agaricomycotina</taxon>
        <taxon>Agaricomycetes</taxon>
        <taxon>Agaricomycetidae</taxon>
        <taxon>Agaricales</taxon>
        <taxon>Marasmiineae</taxon>
        <taxon>Mycenaceae</taxon>
        <taxon>Favolaschia</taxon>
    </lineage>
</organism>
<feature type="domain" description="RING-type" evidence="9">
    <location>
        <begin position="1322"/>
        <end position="1362"/>
    </location>
</feature>
<evidence type="ECO:0000313" key="11">
    <source>
        <dbReference type="EMBL" id="KAK7030788.1"/>
    </source>
</evidence>
<dbReference type="InterPro" id="IPR027417">
    <property type="entry name" value="P-loop_NTPase"/>
</dbReference>
<dbReference type="InterPro" id="IPR014001">
    <property type="entry name" value="Helicase_ATP-bd"/>
</dbReference>
<dbReference type="InterPro" id="IPR052583">
    <property type="entry name" value="ATP-helicase/E3_Ub-Ligase"/>
</dbReference>
<dbReference type="Gene3D" id="3.40.50.10810">
    <property type="entry name" value="Tandem AAA-ATPase domain"/>
    <property type="match status" value="2"/>
</dbReference>
<dbReference type="CDD" id="cd18793">
    <property type="entry name" value="SF2_C_SNF"/>
    <property type="match status" value="1"/>
</dbReference>
<evidence type="ECO:0000256" key="6">
    <source>
        <dbReference type="ARBA" id="ARBA00022840"/>
    </source>
</evidence>
<sequence>MRETTSQHIESLRALPRQCFPVNGIFNTLHANAGFRPVINLAEFHRLLDIALSNASNPSETKGKGKKRASPSSSASSSRPQKRVKGPVSGGKNAQHEESSNDNAMPPMKYPHLSNPQFSKPPSATDIPVLEHTFEISYSEDTPHGPMPGSFAVGEEYNDWFSAERKLKETLELLRDLSEPPVFDLGAVGFAQYCGRVVIASSVLDSRDADAHWLSLLPSLGDEVDLLSLGLAASTPTPGNADVLFACLDLQAASRVAITGNLSLSLQPDIEYFPFTLSVKVSISLTPEIYEPIPKLRTKSSLEDSQRRLIQYLYPDPLLIPNPETVTNIPFFYSVLGPAPTIQHLVADRAMQPEELLPDLLPFQRRSVAFLLDREGMMVTPNGEVNDKPSNSVHFSFWERIEEGGTTFFIHRVTGDITPTDPEEAQSWGAILAEEPGLGKTLEIISLLLLNPASPNRNPELKRWDPEANVEVRAVKTTLIVTPVSLATQWVDELKLHAPTLKVLVYDGWTKLKVPITAADVETERAKRLRAASRGKAKAKATAQKKKSKGRGKTKQIVSDSEDDEAGGVIEEVLDWPAYVQGYDVVITTYQTLKTDFNVAKPVPKRPRREDVVYSTVERPRSPLILVEWNRVVMDEVQMVGGGNVEDMVSLIPRLASFAVSGTPARTQVSDLVHVLKFLRVEHLVGPQPRHWARLCLPEYSDRFSAFFRSIAVRTTKASVTAELTIPLQTRYLVGIEMGRVERHVYDQHFESILLELGLDARGVDVRGENKVPDGALLRASIRKLRAICTHPQVGQIGNKLFKPGALKTMEQVLQIMCDENWNSVLDDCRIKVQGLSQMAQLQQLGDDKNRYRHCLETLLLAEKEAAQLIEEIESTIATHEASRGQGTEVERAPSTSPSKGKGKERESSILSLSEVDSDDDTDDDSQTQALKEFRIKRRALKQRLREAKLVMHRVKFLQGDAYHMLGATQSAAEDAAYAEAEKIRRGILKTSEKEANDAMTVLARDVTSKDLTLENLQIETPFLEYKFKKLRKTGGTDAEAHRIKESVNQQEEANHIIQNVLNEQALLLWQWRERLTALLTQQLLPGEEADGQEYQRTLDDQGEAETYLINYAALVADWREALLKERTLLAAHDAREKKLRHTKAAIKAAAALDTPPAARSEHIDLQPEHQVLHVELSTQRKALVTELDGRALKSVVVEMATRMARMNKDDEHKAMLTEASSDLRKLIAEQGALLEQLEADQAIFRKAFNSRLLYFRQLQEISDAVAEVEYEGTTAEALLKFATEQRDLSAKINTNRARQRYLDHLSKDKVSGDNDEDEETCILCKCDFIRGFITHCAHVFCEDCMKAWIAKKQGNTCPVCRVAIDPEKLERFTVAERSAPPKAQAVAEDDPQPVPKSRREIMYNMIDPRIHEEIQAIQSFGDYGAKIQTLVRHLSYIRNADPGAKSIVFSAWADSLYIVERALQDNGIPCLRIDQKRQGIPAVKLFASSEDTNVLLLHGERENAGLNITCASRVFLLESVVHHGFEIQAIARIDRMGQKKSTEVYCYYAEDTIEKNILDLAARQGTSIYTKSNSVGSIIDATSLAGDGEKRIVDSPAKKMQKGDFIFKIDDMLQILFPHMFEDIEYLVSADDHDVPMEDAFPAIPVNAVAGPSRLS</sequence>
<comment type="caution">
    <text evidence="11">The sequence shown here is derived from an EMBL/GenBank/DDBJ whole genome shotgun (WGS) entry which is preliminary data.</text>
</comment>
<dbReference type="InterPro" id="IPR038718">
    <property type="entry name" value="SNF2-like_sf"/>
</dbReference>
<feature type="compositionally biased region" description="Acidic residues" evidence="8">
    <location>
        <begin position="916"/>
        <end position="926"/>
    </location>
</feature>
<keyword evidence="3 7" id="KW-0863">Zinc-finger</keyword>
<protein>
    <submittedName>
        <fullName evidence="11">SNF2 family helicase</fullName>
    </submittedName>
</protein>
<dbReference type="GO" id="GO:0016787">
    <property type="term" value="F:hydrolase activity"/>
    <property type="evidence" value="ECO:0007669"/>
    <property type="project" value="UniProtKB-KW"/>
</dbReference>
<dbReference type="InterPro" id="IPR059033">
    <property type="entry name" value="C144_05_dom"/>
</dbReference>
<dbReference type="GO" id="GO:0061630">
    <property type="term" value="F:ubiquitin protein ligase activity"/>
    <property type="evidence" value="ECO:0007669"/>
    <property type="project" value="TreeGrafter"/>
</dbReference>
<dbReference type="SUPFAM" id="SSF57850">
    <property type="entry name" value="RING/U-box"/>
    <property type="match status" value="1"/>
</dbReference>
<evidence type="ECO:0000259" key="9">
    <source>
        <dbReference type="PROSITE" id="PS50089"/>
    </source>
</evidence>
<dbReference type="SUPFAM" id="SSF52540">
    <property type="entry name" value="P-loop containing nucleoside triphosphate hydrolases"/>
    <property type="match status" value="2"/>
</dbReference>
<dbReference type="Pfam" id="PF00097">
    <property type="entry name" value="zf-C3HC4"/>
    <property type="match status" value="1"/>
</dbReference>
<dbReference type="GO" id="GO:0004386">
    <property type="term" value="F:helicase activity"/>
    <property type="evidence" value="ECO:0007669"/>
    <property type="project" value="UniProtKB-KW"/>
</dbReference>
<evidence type="ECO:0000256" key="8">
    <source>
        <dbReference type="SAM" id="MobiDB-lite"/>
    </source>
</evidence>
<evidence type="ECO:0000256" key="2">
    <source>
        <dbReference type="ARBA" id="ARBA00022741"/>
    </source>
</evidence>
<dbReference type="PANTHER" id="PTHR45865">
    <property type="entry name" value="E3 UBIQUITIN-PROTEIN LIGASE SHPRH FAMILY MEMBER"/>
    <property type="match status" value="1"/>
</dbReference>
<feature type="compositionally biased region" description="Low complexity" evidence="8">
    <location>
        <begin position="70"/>
        <end position="79"/>
    </location>
</feature>
<dbReference type="PROSITE" id="PS51192">
    <property type="entry name" value="HELICASE_ATP_BIND_1"/>
    <property type="match status" value="1"/>
</dbReference>
<evidence type="ECO:0000256" key="4">
    <source>
        <dbReference type="ARBA" id="ARBA00022801"/>
    </source>
</evidence>
<dbReference type="Pfam" id="PF00176">
    <property type="entry name" value="SNF2-rel_dom"/>
    <property type="match status" value="1"/>
</dbReference>
<evidence type="ECO:0000256" key="1">
    <source>
        <dbReference type="ARBA" id="ARBA00022723"/>
    </source>
</evidence>
<dbReference type="GO" id="GO:0006974">
    <property type="term" value="P:DNA damage response"/>
    <property type="evidence" value="ECO:0007669"/>
    <property type="project" value="TreeGrafter"/>
</dbReference>
<dbReference type="GO" id="GO:0008270">
    <property type="term" value="F:zinc ion binding"/>
    <property type="evidence" value="ECO:0007669"/>
    <property type="project" value="UniProtKB-KW"/>
</dbReference>
<dbReference type="GO" id="GO:0005634">
    <property type="term" value="C:nucleus"/>
    <property type="evidence" value="ECO:0007669"/>
    <property type="project" value="TreeGrafter"/>
</dbReference>
<dbReference type="Pfam" id="PF26021">
    <property type="entry name" value="Ferritin_C144_05"/>
    <property type="match status" value="1"/>
</dbReference>
<dbReference type="Gene3D" id="3.30.40.10">
    <property type="entry name" value="Zinc/RING finger domain, C3HC4 (zinc finger)"/>
    <property type="match status" value="1"/>
</dbReference>
<dbReference type="EMBL" id="JAWWNJ010000025">
    <property type="protein sequence ID" value="KAK7030788.1"/>
    <property type="molecule type" value="Genomic_DNA"/>
</dbReference>
<dbReference type="SMART" id="SM00487">
    <property type="entry name" value="DEXDc"/>
    <property type="match status" value="1"/>
</dbReference>
<name>A0AAW0BVV4_9AGAR</name>
<keyword evidence="5" id="KW-0862">Zinc</keyword>
<feature type="region of interest" description="Disordered" evidence="8">
    <location>
        <begin position="530"/>
        <end position="561"/>
    </location>
</feature>
<accession>A0AAW0BVV4</accession>
<keyword evidence="2" id="KW-0547">Nucleotide-binding</keyword>
<dbReference type="GO" id="GO:0000209">
    <property type="term" value="P:protein polyubiquitination"/>
    <property type="evidence" value="ECO:0007669"/>
    <property type="project" value="TreeGrafter"/>
</dbReference>
<evidence type="ECO:0000256" key="3">
    <source>
        <dbReference type="ARBA" id="ARBA00022771"/>
    </source>
</evidence>
<gene>
    <name evidence="11" type="ORF">R3P38DRAFT_3353544</name>
</gene>
<dbReference type="PANTHER" id="PTHR45865:SF1">
    <property type="entry name" value="E3 UBIQUITIN-PROTEIN LIGASE SHPRH"/>
    <property type="match status" value="1"/>
</dbReference>
<evidence type="ECO:0000313" key="12">
    <source>
        <dbReference type="Proteomes" id="UP001362999"/>
    </source>
</evidence>
<dbReference type="InterPro" id="IPR000330">
    <property type="entry name" value="SNF2_N"/>
</dbReference>
<keyword evidence="4" id="KW-0378">Hydrolase</keyword>
<proteinExistence type="predicted"/>
<feature type="domain" description="Helicase ATP-binding" evidence="10">
    <location>
        <begin position="421"/>
        <end position="682"/>
    </location>
</feature>
<dbReference type="InterPro" id="IPR017907">
    <property type="entry name" value="Znf_RING_CS"/>
</dbReference>
<dbReference type="PROSITE" id="PS50089">
    <property type="entry name" value="ZF_RING_2"/>
    <property type="match status" value="1"/>
</dbReference>
<evidence type="ECO:0000256" key="7">
    <source>
        <dbReference type="PROSITE-ProRule" id="PRU00175"/>
    </source>
</evidence>
<dbReference type="InterPro" id="IPR049730">
    <property type="entry name" value="SNF2/RAD54-like_C"/>
</dbReference>
<keyword evidence="6" id="KW-0067">ATP-binding</keyword>
<feature type="region of interest" description="Disordered" evidence="8">
    <location>
        <begin position="880"/>
        <end position="926"/>
    </location>
</feature>
<evidence type="ECO:0000259" key="10">
    <source>
        <dbReference type="PROSITE" id="PS51192"/>
    </source>
</evidence>
<dbReference type="InterPro" id="IPR013083">
    <property type="entry name" value="Znf_RING/FYVE/PHD"/>
</dbReference>
<dbReference type="Proteomes" id="UP001362999">
    <property type="component" value="Unassembled WGS sequence"/>
</dbReference>
<dbReference type="Gene3D" id="3.40.50.300">
    <property type="entry name" value="P-loop containing nucleotide triphosphate hydrolases"/>
    <property type="match status" value="2"/>
</dbReference>